<protein>
    <submittedName>
        <fullName evidence="1">Uncharacterized protein</fullName>
    </submittedName>
</protein>
<reference evidence="1 2" key="1">
    <citation type="submission" date="2018-12" db="EMBL/GenBank/DDBJ databases">
        <title>bacterium Hansschlegelia zhihuaiae S113.</title>
        <authorList>
            <person name="He J."/>
        </authorList>
    </citation>
    <scope>NUCLEOTIDE SEQUENCE [LARGE SCALE GENOMIC DNA]</scope>
    <source>
        <strain evidence="1 2">S 113</strain>
    </source>
</reference>
<evidence type="ECO:0000313" key="2">
    <source>
        <dbReference type="Proteomes" id="UP000289708"/>
    </source>
</evidence>
<proteinExistence type="predicted"/>
<organism evidence="1 2">
    <name type="scientific">Hansschlegelia zhihuaiae</name>
    <dbReference type="NCBI Taxonomy" id="405005"/>
    <lineage>
        <taxon>Bacteria</taxon>
        <taxon>Pseudomonadati</taxon>
        <taxon>Pseudomonadota</taxon>
        <taxon>Alphaproteobacteria</taxon>
        <taxon>Hyphomicrobiales</taxon>
        <taxon>Methylopilaceae</taxon>
        <taxon>Hansschlegelia</taxon>
    </lineage>
</organism>
<dbReference type="AlphaFoldDB" id="A0A4Q0M2R9"/>
<keyword evidence="2" id="KW-1185">Reference proteome</keyword>
<accession>A0A4Q0M2R9</accession>
<dbReference type="EMBL" id="RYFI01000036">
    <property type="protein sequence ID" value="RXF67200.1"/>
    <property type="molecule type" value="Genomic_DNA"/>
</dbReference>
<comment type="caution">
    <text evidence="1">The sequence shown here is derived from an EMBL/GenBank/DDBJ whole genome shotgun (WGS) entry which is preliminary data.</text>
</comment>
<gene>
    <name evidence="1" type="ORF">EK403_21580</name>
</gene>
<evidence type="ECO:0000313" key="1">
    <source>
        <dbReference type="EMBL" id="RXF67200.1"/>
    </source>
</evidence>
<name>A0A4Q0M2R9_9HYPH</name>
<dbReference type="Proteomes" id="UP000289708">
    <property type="component" value="Unassembled WGS sequence"/>
</dbReference>
<sequence length="248" mass="28425">MDRFTWNDFYTAHYKQDGLSAGDSFLPKFLEYLQPYQGRLIPISGDLSDIRSLMPFQSNIELLFVDAPKSWRMLWRVLDHVGPWLLPNAQLVFQDFFHITSRQLIWLLMSLPQIEIRTIVEKGTSAVFEAKGPIVDLEASAPQDFKKLTPTDFRRLWGRLQTELPPPRVAELAVGMALDLMDRGAHQDANDVLVEGVLQTPFEKTIVNEVRRLLRKADKEKPKLEQILDFLTERRPLEPAAGRAVDAG</sequence>
<dbReference type="RefSeq" id="WP_128779519.1">
    <property type="nucleotide sequence ID" value="NZ_RYFI01000036.1"/>
</dbReference>